<protein>
    <submittedName>
        <fullName evidence="1">Uncharacterized protein</fullName>
    </submittedName>
</protein>
<dbReference type="EMBL" id="KI913114">
    <property type="protein sequence ID" value="ETV89658.1"/>
    <property type="molecule type" value="Genomic_DNA"/>
</dbReference>
<dbReference type="VEuPathDB" id="FungiDB:H257_00856"/>
<dbReference type="RefSeq" id="XP_009822058.1">
    <property type="nucleotide sequence ID" value="XM_009823756.1"/>
</dbReference>
<dbReference type="OrthoDB" id="58800at2759"/>
<sequence>MSELGRLAMKMMERCALDESASPTTSMKDESNVNNGGNIGCPFLLQLIQPFEEIMPHNTKRELSAVNAYSIKLDTLPFSILETDMFRRAFPDKPIFHAILEHLDGMRALLTSNTTRIVVQNLSSVSIRVDGVDQEPKILSSVGSVADMTPGSLLTLFQFPPEHVRPCIALQLMPSSRVA</sequence>
<dbReference type="AlphaFoldDB" id="W4HES8"/>
<evidence type="ECO:0000313" key="1">
    <source>
        <dbReference type="EMBL" id="ETV89658.1"/>
    </source>
</evidence>
<proteinExistence type="predicted"/>
<gene>
    <name evidence="1" type="ORF">H257_00856</name>
</gene>
<reference evidence="1" key="1">
    <citation type="submission" date="2013-12" db="EMBL/GenBank/DDBJ databases">
        <title>The Genome Sequence of Aphanomyces astaci APO3.</title>
        <authorList>
            <consortium name="The Broad Institute Genomics Platform"/>
            <person name="Russ C."/>
            <person name="Tyler B."/>
            <person name="van West P."/>
            <person name="Dieguez-Uribeondo J."/>
            <person name="Young S.K."/>
            <person name="Zeng Q."/>
            <person name="Gargeya S."/>
            <person name="Fitzgerald M."/>
            <person name="Abouelleil A."/>
            <person name="Alvarado L."/>
            <person name="Chapman S.B."/>
            <person name="Gainer-Dewar J."/>
            <person name="Goldberg J."/>
            <person name="Griggs A."/>
            <person name="Gujja S."/>
            <person name="Hansen M."/>
            <person name="Howarth C."/>
            <person name="Imamovic A."/>
            <person name="Ireland A."/>
            <person name="Larimer J."/>
            <person name="McCowan C."/>
            <person name="Murphy C."/>
            <person name="Pearson M."/>
            <person name="Poon T.W."/>
            <person name="Priest M."/>
            <person name="Roberts A."/>
            <person name="Saif S."/>
            <person name="Shea T."/>
            <person name="Sykes S."/>
            <person name="Wortman J."/>
            <person name="Nusbaum C."/>
            <person name="Birren B."/>
        </authorList>
    </citation>
    <scope>NUCLEOTIDE SEQUENCE [LARGE SCALE GENOMIC DNA]</scope>
    <source>
        <strain evidence="1">APO3</strain>
    </source>
</reference>
<accession>W4HES8</accession>
<dbReference type="GeneID" id="20802852"/>
<organism evidence="1">
    <name type="scientific">Aphanomyces astaci</name>
    <name type="common">Crayfish plague agent</name>
    <dbReference type="NCBI Taxonomy" id="112090"/>
    <lineage>
        <taxon>Eukaryota</taxon>
        <taxon>Sar</taxon>
        <taxon>Stramenopiles</taxon>
        <taxon>Oomycota</taxon>
        <taxon>Saprolegniomycetes</taxon>
        <taxon>Saprolegniales</taxon>
        <taxon>Verrucalvaceae</taxon>
        <taxon>Aphanomyces</taxon>
    </lineage>
</organism>
<name>W4HES8_APHAT</name>